<reference evidence="3 4" key="1">
    <citation type="journal article" date="2019" name="PLoS Negl. Trop. Dis.">
        <title>Whole genome sequencing of Entamoeba nuttalli reveals mammalian host-related molecular signatures and a novel octapeptide-repeat surface protein.</title>
        <authorList>
            <person name="Tanaka M."/>
            <person name="Makiuchi T."/>
            <person name="Komiyama T."/>
            <person name="Shiina T."/>
            <person name="Osaki K."/>
            <person name="Tachibana H."/>
        </authorList>
    </citation>
    <scope>NUCLEOTIDE SEQUENCE [LARGE SCALE GENOMIC DNA]</scope>
    <source>
        <strain evidence="3 4">P19-061405</strain>
    </source>
</reference>
<dbReference type="EMBL" id="BAAFRS010000082">
    <property type="protein sequence ID" value="GAB1221603.1"/>
    <property type="molecule type" value="Genomic_DNA"/>
</dbReference>
<dbReference type="PANTHER" id="PTHR46424:SF1">
    <property type="entry name" value="UBX DOMAIN-CONTAINING PROTEIN 4"/>
    <property type="match status" value="1"/>
</dbReference>
<organism evidence="3 4">
    <name type="scientific">Entamoeba nuttalli</name>
    <dbReference type="NCBI Taxonomy" id="412467"/>
    <lineage>
        <taxon>Eukaryota</taxon>
        <taxon>Amoebozoa</taxon>
        <taxon>Evosea</taxon>
        <taxon>Archamoebae</taxon>
        <taxon>Mastigamoebida</taxon>
        <taxon>Entamoebidae</taxon>
        <taxon>Entamoeba</taxon>
    </lineage>
</organism>
<protein>
    <recommendedName>
        <fullName evidence="2">UBX domain-containing protein</fullName>
    </recommendedName>
</protein>
<dbReference type="Pfam" id="PF00789">
    <property type="entry name" value="UBX"/>
    <property type="match status" value="1"/>
</dbReference>
<proteinExistence type="predicted"/>
<evidence type="ECO:0000313" key="3">
    <source>
        <dbReference type="EMBL" id="GAB1221603.1"/>
    </source>
</evidence>
<dbReference type="Gene3D" id="3.10.20.90">
    <property type="entry name" value="Phosphatidylinositol 3-kinase Catalytic Subunit, Chain A, domain 1"/>
    <property type="match status" value="1"/>
</dbReference>
<dbReference type="CDD" id="cd01767">
    <property type="entry name" value="UBX"/>
    <property type="match status" value="1"/>
</dbReference>
<comment type="caution">
    <text evidence="3">The sequence shown here is derived from an EMBL/GenBank/DDBJ whole genome shotgun (WGS) entry which is preliminary data.</text>
</comment>
<feature type="domain" description="UBX" evidence="2">
    <location>
        <begin position="280"/>
        <end position="353"/>
    </location>
</feature>
<name>A0ABQ0DFF9_9EUKA</name>
<dbReference type="SMART" id="SM00166">
    <property type="entry name" value="UBX"/>
    <property type="match status" value="1"/>
</dbReference>
<keyword evidence="4" id="KW-1185">Reference proteome</keyword>
<feature type="region of interest" description="Disordered" evidence="1">
    <location>
        <begin position="163"/>
        <end position="216"/>
    </location>
</feature>
<dbReference type="PROSITE" id="PS50033">
    <property type="entry name" value="UBX"/>
    <property type="match status" value="1"/>
</dbReference>
<dbReference type="PANTHER" id="PTHR46424">
    <property type="entry name" value="UBX DOMAIN-CONTAINING PROTEIN 4"/>
    <property type="match status" value="1"/>
</dbReference>
<dbReference type="SUPFAM" id="SSF54236">
    <property type="entry name" value="Ubiquitin-like"/>
    <property type="match status" value="1"/>
</dbReference>
<feature type="compositionally biased region" description="Polar residues" evidence="1">
    <location>
        <begin position="172"/>
        <end position="188"/>
    </location>
</feature>
<accession>A0ABQ0DFF9</accession>
<evidence type="ECO:0000256" key="1">
    <source>
        <dbReference type="SAM" id="MobiDB-lite"/>
    </source>
</evidence>
<sequence length="388" mass="45600">MENIWYDGPISDAIKQSLTNNKLIVITVVNGSDESQTVLQLFENELKDTIKITTALLLHENDENLQFFSSLYTQPIVFPSVFFFNGAGLQKVLIKNEITKDSVSSSIFQLTMVSVLSQQIPNQQIPNQQIPNQQIPNQQIPNQQIPNQQIPNQQIPNQQIPNQQIPNQQQPVNTFNQQPTQINSSNQQKQKDDDEIKVMKGELKRREKERKAREEQRIKEEMVEQNLIKENEKQRKEDEEYKKTLIKRIKLEKENKIQQQQQEEQQRELELKQQKQEKEEKKQKVHIAIRLPNGEIKKEYFEKQDTLQKVYNFVMGFGFDKFVLIDGIKKNEFTDLQQTLENLGFWPSILLHVVIKSVGEKKEPMFGTGNGTENVPQQTWYEWFKSMF</sequence>
<dbReference type="InterPro" id="IPR001012">
    <property type="entry name" value="UBX_dom"/>
</dbReference>
<dbReference type="Proteomes" id="UP001628156">
    <property type="component" value="Unassembled WGS sequence"/>
</dbReference>
<gene>
    <name evidence="3" type="ORF">ENUP19_0082G0144</name>
</gene>
<dbReference type="InterPro" id="IPR029071">
    <property type="entry name" value="Ubiquitin-like_domsf"/>
</dbReference>
<evidence type="ECO:0000313" key="4">
    <source>
        <dbReference type="Proteomes" id="UP001628156"/>
    </source>
</evidence>
<evidence type="ECO:0000259" key="2">
    <source>
        <dbReference type="PROSITE" id="PS50033"/>
    </source>
</evidence>
<feature type="compositionally biased region" description="Basic and acidic residues" evidence="1">
    <location>
        <begin position="189"/>
        <end position="216"/>
    </location>
</feature>